<dbReference type="RefSeq" id="WP_122928233.1">
    <property type="nucleotide sequence ID" value="NZ_CP047218.1"/>
</dbReference>
<evidence type="ECO:0000313" key="1">
    <source>
        <dbReference type="EMBL" id="QHD68238.1"/>
    </source>
</evidence>
<evidence type="ECO:0000313" key="2">
    <source>
        <dbReference type="Proteomes" id="UP000464086"/>
    </source>
</evidence>
<dbReference type="EMBL" id="CP047218">
    <property type="protein sequence ID" value="QHD68238.1"/>
    <property type="molecule type" value="Genomic_DNA"/>
</dbReference>
<dbReference type="AlphaFoldDB" id="A0A6P1GIH2"/>
<name>A0A6P1GIH2_SPHYA</name>
<accession>A0A6P1GIH2</accession>
<protein>
    <submittedName>
        <fullName evidence="1">Uncharacterized protein</fullName>
    </submittedName>
</protein>
<organism evidence="1 2">
    <name type="scientific">Sphingobium yanoikuyae</name>
    <name type="common">Sphingomonas yanoikuyae</name>
    <dbReference type="NCBI Taxonomy" id="13690"/>
    <lineage>
        <taxon>Bacteria</taxon>
        <taxon>Pseudomonadati</taxon>
        <taxon>Pseudomonadota</taxon>
        <taxon>Alphaproteobacteria</taxon>
        <taxon>Sphingomonadales</taxon>
        <taxon>Sphingomonadaceae</taxon>
        <taxon>Sphingobium</taxon>
    </lineage>
</organism>
<proteinExistence type="predicted"/>
<gene>
    <name evidence="1" type="ORF">GS397_15095</name>
</gene>
<dbReference type="Proteomes" id="UP000464086">
    <property type="component" value="Chromosome"/>
</dbReference>
<sequence>MTHPQIEQASHALVAEVQRQTTSHQAFYDPEGDFHLSATAMVRAVLTSIRNPNPAMIEAGVFEGGTDPSDSVHRIWQAMIDVMLEGH</sequence>
<reference evidence="1 2" key="1">
    <citation type="submission" date="2019-12" db="EMBL/GenBank/DDBJ databases">
        <title>Functional and genomic insights into the Sphingobium yanoikuyae YC-JY1, a bacterium efficiently degrading bisphenol A.</title>
        <authorList>
            <person name="Jia Y."/>
            <person name="Li X."/>
            <person name="Wang J."/>
            <person name="Eltoukhy A."/>
            <person name="Lamraoui I."/>
            <person name="Yan Y."/>
        </authorList>
    </citation>
    <scope>NUCLEOTIDE SEQUENCE [LARGE SCALE GENOMIC DNA]</scope>
    <source>
        <strain evidence="1 2">YC-JY1</strain>
    </source>
</reference>